<gene>
    <name evidence="14" type="ORF">FC92_GL000978</name>
</gene>
<dbReference type="GO" id="GO:0003677">
    <property type="term" value="F:DNA binding"/>
    <property type="evidence" value="ECO:0007669"/>
    <property type="project" value="UniProtKB-KW"/>
</dbReference>
<evidence type="ECO:0000256" key="6">
    <source>
        <dbReference type="ARBA" id="ARBA00023125"/>
    </source>
</evidence>
<sequence>MELTKSQKEAINSEAENILVNASAGSGKTSVFTARIVNLIKNKNVDPSRILALTFTKDAANNMQKRVIKQIGAVGEQIPMSTFHSFAMKTLYSNYGSYYKGVKLMKDWWKLKLLSSIVKPKTNMNPEGMGIESLINAPTLAMFISYQKANMILKKMPVLIDEHTRYVDEEMRDKLQEAYKIFMERQKNAHLIEFDDLLLHFYYRLKEDPTFRMKISDRFDYIMVDEFQDTSKINLEILKMIKRDNLFVVGDFRQSIYSFINADINNILNFSNEFKDVHVIELQENFRSTKKIVDLSNSIITSRNVENYKKFKNAKSAIGIDGNETHFKIYSSDRDEVDGIIEKIKGLVAENYNDYRDFAILVRTNSQMGVFESAFADAEIPLNVSGNHSFFERTEIDVLLSYLRIMNDHADNQSMARIINTPNRFISNKLQSDLDKYAYNNNISVFKALSEYTPISERKPIEYLINILTHFDKILDTTNAGEVLQYVIQKTKYFEHLEKTSRKETERVMKTQSVESLLGLAHTFGNIEKLLNHIDIIKNNNKKNNDESVNLMTVHASKGLEFDHVFLPSVSDEYYPHEMCNGNIEEEARLLYVAISRAKYNLDLSYNIGKKTSVKPTRFLTSIYPDLLKKQKLLYQGSTLVEV</sequence>
<protein>
    <recommendedName>
        <fullName evidence="9">DNA 3'-5' helicase</fullName>
        <ecNumber evidence="9">5.6.2.4</ecNumber>
    </recommendedName>
</protein>
<keyword evidence="15" id="KW-1185">Reference proteome</keyword>
<evidence type="ECO:0000256" key="5">
    <source>
        <dbReference type="ARBA" id="ARBA00022840"/>
    </source>
</evidence>
<dbReference type="STRING" id="1423759.FC92_GL000978"/>
<dbReference type="Pfam" id="PF00580">
    <property type="entry name" value="UvrD-helicase"/>
    <property type="match status" value="1"/>
</dbReference>
<dbReference type="Gene3D" id="1.10.10.160">
    <property type="match status" value="1"/>
</dbReference>
<dbReference type="EMBL" id="AZDX01000003">
    <property type="protein sequence ID" value="KRL07911.1"/>
    <property type="molecule type" value="Genomic_DNA"/>
</dbReference>
<organism evidence="14 15">
    <name type="scientific">Liquorilactobacillus hordei DSM 19519</name>
    <dbReference type="NCBI Taxonomy" id="1423759"/>
    <lineage>
        <taxon>Bacteria</taxon>
        <taxon>Bacillati</taxon>
        <taxon>Bacillota</taxon>
        <taxon>Bacilli</taxon>
        <taxon>Lactobacillales</taxon>
        <taxon>Lactobacillaceae</taxon>
        <taxon>Liquorilactobacillus</taxon>
    </lineage>
</organism>
<feature type="domain" description="UvrD-like helicase C-terminal" evidence="13">
    <location>
        <begin position="290"/>
        <end position="559"/>
    </location>
</feature>
<dbReference type="Proteomes" id="UP000051448">
    <property type="component" value="Unassembled WGS sequence"/>
</dbReference>
<dbReference type="GO" id="GO:0016887">
    <property type="term" value="F:ATP hydrolysis activity"/>
    <property type="evidence" value="ECO:0007669"/>
    <property type="project" value="RHEA"/>
</dbReference>
<comment type="catalytic activity">
    <reaction evidence="10">
        <text>ATP + H2O = ADP + phosphate + H(+)</text>
        <dbReference type="Rhea" id="RHEA:13065"/>
        <dbReference type="ChEBI" id="CHEBI:15377"/>
        <dbReference type="ChEBI" id="CHEBI:15378"/>
        <dbReference type="ChEBI" id="CHEBI:30616"/>
        <dbReference type="ChEBI" id="CHEBI:43474"/>
        <dbReference type="ChEBI" id="CHEBI:456216"/>
        <dbReference type="EC" id="5.6.2.4"/>
    </reaction>
</comment>
<dbReference type="Pfam" id="PF13361">
    <property type="entry name" value="UvrD_C"/>
    <property type="match status" value="1"/>
</dbReference>
<dbReference type="GeneID" id="98309627"/>
<evidence type="ECO:0000256" key="3">
    <source>
        <dbReference type="ARBA" id="ARBA00022801"/>
    </source>
</evidence>
<dbReference type="PANTHER" id="PTHR11070">
    <property type="entry name" value="UVRD / RECB / PCRA DNA HELICASE FAMILY MEMBER"/>
    <property type="match status" value="1"/>
</dbReference>
<evidence type="ECO:0000256" key="10">
    <source>
        <dbReference type="ARBA" id="ARBA00048988"/>
    </source>
</evidence>
<dbReference type="CDD" id="cd17932">
    <property type="entry name" value="DEXQc_UvrD"/>
    <property type="match status" value="1"/>
</dbReference>
<dbReference type="InterPro" id="IPR014016">
    <property type="entry name" value="UvrD-like_ATP-bd"/>
</dbReference>
<keyword evidence="7" id="KW-0413">Isomerase</keyword>
<dbReference type="InterPro" id="IPR013986">
    <property type="entry name" value="DExx_box_DNA_helicase_dom_sf"/>
</dbReference>
<comment type="similarity">
    <text evidence="1">Belongs to the helicase family. UvrD subfamily.</text>
</comment>
<dbReference type="EC" id="5.6.2.4" evidence="9"/>
<evidence type="ECO:0000256" key="8">
    <source>
        <dbReference type="ARBA" id="ARBA00034617"/>
    </source>
</evidence>
<keyword evidence="2 11" id="KW-0547">Nucleotide-binding</keyword>
<dbReference type="GO" id="GO:0005524">
    <property type="term" value="F:ATP binding"/>
    <property type="evidence" value="ECO:0007669"/>
    <property type="project" value="UniProtKB-UniRule"/>
</dbReference>
<dbReference type="GO" id="GO:0043138">
    <property type="term" value="F:3'-5' DNA helicase activity"/>
    <property type="evidence" value="ECO:0007669"/>
    <property type="project" value="UniProtKB-EC"/>
</dbReference>
<dbReference type="InterPro" id="IPR014017">
    <property type="entry name" value="DNA_helicase_UvrD-like_C"/>
</dbReference>
<dbReference type="RefSeq" id="WP_057868700.1">
    <property type="nucleotide sequence ID" value="NZ_AZDX01000003.1"/>
</dbReference>
<dbReference type="PATRIC" id="fig|1423759.3.peg.1033"/>
<evidence type="ECO:0000259" key="12">
    <source>
        <dbReference type="PROSITE" id="PS51198"/>
    </source>
</evidence>
<feature type="binding site" evidence="11">
    <location>
        <begin position="22"/>
        <end position="29"/>
    </location>
    <ligand>
        <name>ATP</name>
        <dbReference type="ChEBI" id="CHEBI:30616"/>
    </ligand>
</feature>
<dbReference type="InterPro" id="IPR000212">
    <property type="entry name" value="DNA_helicase_UvrD/REP"/>
</dbReference>
<dbReference type="InterPro" id="IPR027417">
    <property type="entry name" value="P-loop_NTPase"/>
</dbReference>
<name>A0A0R1MIU0_9LACO</name>
<feature type="domain" description="UvrD-like helicase ATP-binding" evidence="12">
    <location>
        <begin position="1"/>
        <end position="289"/>
    </location>
</feature>
<evidence type="ECO:0000259" key="13">
    <source>
        <dbReference type="PROSITE" id="PS51217"/>
    </source>
</evidence>
<dbReference type="PANTHER" id="PTHR11070:SF2">
    <property type="entry name" value="ATP-DEPENDENT DNA HELICASE SRS2"/>
    <property type="match status" value="1"/>
</dbReference>
<evidence type="ECO:0000256" key="4">
    <source>
        <dbReference type="ARBA" id="ARBA00022806"/>
    </source>
</evidence>
<dbReference type="AlphaFoldDB" id="A0A0R1MIU0"/>
<dbReference type="Gene3D" id="1.10.486.10">
    <property type="entry name" value="PCRA, domain 4"/>
    <property type="match status" value="1"/>
</dbReference>
<evidence type="ECO:0000313" key="14">
    <source>
        <dbReference type="EMBL" id="KRL07911.1"/>
    </source>
</evidence>
<keyword evidence="6" id="KW-0238">DNA-binding</keyword>
<comment type="catalytic activity">
    <reaction evidence="8">
        <text>Couples ATP hydrolysis with the unwinding of duplex DNA by translocating in the 3'-5' direction.</text>
        <dbReference type="EC" id="5.6.2.4"/>
    </reaction>
</comment>
<keyword evidence="5 11" id="KW-0067">ATP-binding</keyword>
<dbReference type="SUPFAM" id="SSF52540">
    <property type="entry name" value="P-loop containing nucleoside triphosphate hydrolases"/>
    <property type="match status" value="1"/>
</dbReference>
<reference evidence="14 15" key="1">
    <citation type="journal article" date="2015" name="Genome Announc.">
        <title>Expanding the biotechnology potential of lactobacilli through comparative genomics of 213 strains and associated genera.</title>
        <authorList>
            <person name="Sun Z."/>
            <person name="Harris H.M."/>
            <person name="McCann A."/>
            <person name="Guo C."/>
            <person name="Argimon S."/>
            <person name="Zhang W."/>
            <person name="Yang X."/>
            <person name="Jeffery I.B."/>
            <person name="Cooney J.C."/>
            <person name="Kagawa T.F."/>
            <person name="Liu W."/>
            <person name="Song Y."/>
            <person name="Salvetti E."/>
            <person name="Wrobel A."/>
            <person name="Rasinkangas P."/>
            <person name="Parkhill J."/>
            <person name="Rea M.C."/>
            <person name="O'Sullivan O."/>
            <person name="Ritari J."/>
            <person name="Douillard F.P."/>
            <person name="Paul Ross R."/>
            <person name="Yang R."/>
            <person name="Briner A.E."/>
            <person name="Felis G.E."/>
            <person name="de Vos W.M."/>
            <person name="Barrangou R."/>
            <person name="Klaenhammer T.R."/>
            <person name="Caufield P.W."/>
            <person name="Cui Y."/>
            <person name="Zhang H."/>
            <person name="O'Toole P.W."/>
        </authorList>
    </citation>
    <scope>NUCLEOTIDE SEQUENCE [LARGE SCALE GENOMIC DNA]</scope>
    <source>
        <strain evidence="14 15">DSM 19519</strain>
    </source>
</reference>
<keyword evidence="4 11" id="KW-0347">Helicase</keyword>
<accession>A0A0R1MIU0</accession>
<evidence type="ECO:0000313" key="15">
    <source>
        <dbReference type="Proteomes" id="UP000051448"/>
    </source>
</evidence>
<dbReference type="PROSITE" id="PS51198">
    <property type="entry name" value="UVRD_HELICASE_ATP_BIND"/>
    <property type="match status" value="1"/>
</dbReference>
<evidence type="ECO:0000256" key="11">
    <source>
        <dbReference type="PROSITE-ProRule" id="PRU00560"/>
    </source>
</evidence>
<keyword evidence="3 11" id="KW-0378">Hydrolase</keyword>
<dbReference type="PROSITE" id="PS51217">
    <property type="entry name" value="UVRD_HELICASE_CTER"/>
    <property type="match status" value="1"/>
</dbReference>
<evidence type="ECO:0000256" key="9">
    <source>
        <dbReference type="ARBA" id="ARBA00034808"/>
    </source>
</evidence>
<evidence type="ECO:0000256" key="7">
    <source>
        <dbReference type="ARBA" id="ARBA00023235"/>
    </source>
</evidence>
<comment type="caution">
    <text evidence="14">The sequence shown here is derived from an EMBL/GenBank/DDBJ whole genome shotgun (WGS) entry which is preliminary data.</text>
</comment>
<dbReference type="Gene3D" id="3.40.50.300">
    <property type="entry name" value="P-loop containing nucleotide triphosphate hydrolases"/>
    <property type="match status" value="2"/>
</dbReference>
<dbReference type="GO" id="GO:0000725">
    <property type="term" value="P:recombinational repair"/>
    <property type="evidence" value="ECO:0007669"/>
    <property type="project" value="TreeGrafter"/>
</dbReference>
<proteinExistence type="inferred from homology"/>
<evidence type="ECO:0000256" key="1">
    <source>
        <dbReference type="ARBA" id="ARBA00009922"/>
    </source>
</evidence>
<evidence type="ECO:0000256" key="2">
    <source>
        <dbReference type="ARBA" id="ARBA00022741"/>
    </source>
</evidence>